<keyword evidence="5" id="KW-0479">Metal-binding</keyword>
<accession>B6ZLK3</accession>
<dbReference type="GO" id="GO:0005743">
    <property type="term" value="C:mitochondrial inner membrane"/>
    <property type="evidence" value="ECO:0007669"/>
    <property type="project" value="TreeGrafter"/>
</dbReference>
<evidence type="ECO:0000256" key="4">
    <source>
        <dbReference type="PIRSR" id="PIRSR640255-1"/>
    </source>
</evidence>
<dbReference type="InterPro" id="IPR044929">
    <property type="entry name" value="DNA/RNA_non-sp_Endonuclease_sf"/>
</dbReference>
<dbReference type="EMBL" id="AB465307">
    <property type="protein sequence ID" value="BAH02823.1"/>
    <property type="molecule type" value="mRNA"/>
</dbReference>
<feature type="domain" description="DNA/RNA non-specific endonuclease/pyrophosphatase/phosphodiesterase" evidence="8">
    <location>
        <begin position="148"/>
        <end position="389"/>
    </location>
</feature>
<evidence type="ECO:0000259" key="8">
    <source>
        <dbReference type="SMART" id="SM00892"/>
    </source>
</evidence>
<dbReference type="InterPro" id="IPR020821">
    <property type="entry name" value="ENPP1-3/EXOG-like_nuc-like"/>
</dbReference>
<dbReference type="FunFam" id="3.40.570.10:FF:000007">
    <property type="entry name" value="Alkaline nuclease"/>
    <property type="match status" value="1"/>
</dbReference>
<name>B6ZLK3_PARCM</name>
<dbReference type="Gene3D" id="3.40.570.10">
    <property type="entry name" value="Extracellular Endonuclease, subunit A"/>
    <property type="match status" value="1"/>
</dbReference>
<dbReference type="GO" id="GO:0003676">
    <property type="term" value="F:nucleic acid binding"/>
    <property type="evidence" value="ECO:0007669"/>
    <property type="project" value="InterPro"/>
</dbReference>
<dbReference type="SMART" id="SM00892">
    <property type="entry name" value="Endonuclease_NS"/>
    <property type="match status" value="1"/>
</dbReference>
<keyword evidence="3" id="KW-0378">Hydrolase</keyword>
<dbReference type="InterPro" id="IPR001604">
    <property type="entry name" value="Endo_G_ENPP1-like_dom"/>
</dbReference>
<dbReference type="GO" id="GO:0046872">
    <property type="term" value="F:metal ion binding"/>
    <property type="evidence" value="ECO:0007669"/>
    <property type="project" value="UniProtKB-KW"/>
</dbReference>
<dbReference type="Pfam" id="PF01223">
    <property type="entry name" value="Endonuclease_NS"/>
    <property type="match status" value="1"/>
</dbReference>
<dbReference type="InterPro" id="IPR040255">
    <property type="entry name" value="Non-specific_endonuclease"/>
</dbReference>
<evidence type="ECO:0000256" key="5">
    <source>
        <dbReference type="PIRSR" id="PIRSR640255-2"/>
    </source>
</evidence>
<dbReference type="PANTHER" id="PTHR13966:SF19">
    <property type="entry name" value="NUCLEASE EXOG, MITOCHONDRIAL"/>
    <property type="match status" value="1"/>
</dbReference>
<evidence type="ECO:0000256" key="6">
    <source>
        <dbReference type="SAM" id="SignalP"/>
    </source>
</evidence>
<dbReference type="GO" id="GO:0004521">
    <property type="term" value="F:RNA endonuclease activity"/>
    <property type="evidence" value="ECO:0007669"/>
    <property type="project" value="TreeGrafter"/>
</dbReference>
<dbReference type="InterPro" id="IPR044925">
    <property type="entry name" value="His-Me_finger_sf"/>
</dbReference>
<dbReference type="CDD" id="cd00091">
    <property type="entry name" value="NUC"/>
    <property type="match status" value="1"/>
</dbReference>
<dbReference type="SUPFAM" id="SSF54060">
    <property type="entry name" value="His-Me finger endonucleases"/>
    <property type="match status" value="1"/>
</dbReference>
<keyword evidence="2" id="KW-0540">Nuclease</keyword>
<keyword evidence="6" id="KW-0732">Signal</keyword>
<dbReference type="PANTHER" id="PTHR13966">
    <property type="entry name" value="ENDONUCLEASE RELATED"/>
    <property type="match status" value="1"/>
</dbReference>
<feature type="chain" id="PRO_5002850584" evidence="6">
    <location>
        <begin position="27"/>
        <end position="407"/>
    </location>
</feature>
<comment type="similarity">
    <text evidence="1">Belongs to the DNA/RNA non-specific endonuclease family.</text>
</comment>
<evidence type="ECO:0000259" key="7">
    <source>
        <dbReference type="SMART" id="SM00477"/>
    </source>
</evidence>
<feature type="domain" description="ENPP1-3/EXOG-like endonuclease/phosphodiesterase" evidence="7">
    <location>
        <begin position="195"/>
        <end position="376"/>
    </location>
</feature>
<evidence type="ECO:0000256" key="1">
    <source>
        <dbReference type="ARBA" id="ARBA00010052"/>
    </source>
</evidence>
<feature type="binding site" evidence="5">
    <location>
        <position position="267"/>
    </location>
    <ligand>
        <name>Mg(2+)</name>
        <dbReference type="ChEBI" id="CHEBI:18420"/>
        <note>catalytic</note>
    </ligand>
</feature>
<organism evidence="9">
    <name type="scientific">Paralithodes camtschaticus</name>
    <name type="common">Red king crab</name>
    <name type="synonym">Maja camtschatica</name>
    <dbReference type="NCBI Taxonomy" id="6741"/>
    <lineage>
        <taxon>Eukaryota</taxon>
        <taxon>Metazoa</taxon>
        <taxon>Ecdysozoa</taxon>
        <taxon>Arthropoda</taxon>
        <taxon>Crustacea</taxon>
        <taxon>Multicrustacea</taxon>
        <taxon>Malacostraca</taxon>
        <taxon>Eumalacostraca</taxon>
        <taxon>Eucarida</taxon>
        <taxon>Decapoda</taxon>
        <taxon>Pleocyemata</taxon>
        <taxon>Anomura</taxon>
        <taxon>Paguroidea</taxon>
        <taxon>Lithodidae</taxon>
        <taxon>Paralithodes</taxon>
    </lineage>
</organism>
<feature type="signal peptide" evidence="6">
    <location>
        <begin position="1"/>
        <end position="26"/>
    </location>
</feature>
<dbReference type="SMART" id="SM00477">
    <property type="entry name" value="NUC"/>
    <property type="match status" value="1"/>
</dbReference>
<proteinExistence type="evidence at transcript level"/>
<evidence type="ECO:0000313" key="9">
    <source>
        <dbReference type="EMBL" id="BAH02823.1"/>
    </source>
</evidence>
<reference evidence="9" key="1">
    <citation type="submission" date="2008-10" db="EMBL/GenBank/DDBJ databases">
        <title>Paralithodes camtschaticus duplex-specific nuclease.</title>
        <authorList>
            <person name="Hirakawa Y."/>
            <person name="Ohiso I."/>
        </authorList>
    </citation>
    <scope>NUCLEOTIDE SEQUENCE</scope>
    <source>
        <tissue evidence="9">Hepatopancreas</tissue>
    </source>
</reference>
<sequence>MANMESKQGIMVLGFLIVLLFVSVNGQDCVWDKDTDFPEDPPLIFDSNLELIRPVLENGKRIVSVPSGSSLTLACSGSELINLGMEAVEAKCAGGVMLAIEGTEWEIWSLGCSNHVKETIRRNLGTCGEADQGDRHSIGFEYYGGSIYYELISVCFEPVSETTLYTEHVLHGANIAAKDIETSRPSFKTSTGFFSVSMSTVYSQASQLQLMTDILGDSDLANNIIDPSQQLYFAKGHMSPDADFVTVAEQDATYYFINALPQWQAFNNGNWKYLEYATRDLAESHGSDLRVYSGGWSLLQLDDINGNPVDILLGLSEGKEVVPVPSLTWKVVYEESSSKAAAIVGINNPHITTAPSPLCSDLCSSLTWIDFNLDDLAHGYTYCCAVDDLRQAIPYIPDLGNVGLLTN</sequence>
<dbReference type="AlphaFoldDB" id="B6ZLK3"/>
<dbReference type="GO" id="GO:0000014">
    <property type="term" value="F:single-stranded DNA endodeoxyribonuclease activity"/>
    <property type="evidence" value="ECO:0007669"/>
    <property type="project" value="TreeGrafter"/>
</dbReference>
<dbReference type="GO" id="GO:0006309">
    <property type="term" value="P:apoptotic DNA fragmentation"/>
    <property type="evidence" value="ECO:0007669"/>
    <property type="project" value="TreeGrafter"/>
</dbReference>
<evidence type="ECO:0000256" key="2">
    <source>
        <dbReference type="ARBA" id="ARBA00022722"/>
    </source>
</evidence>
<protein>
    <submittedName>
        <fullName evidence="9">Duplex-specific nuclease</fullName>
    </submittedName>
</protein>
<evidence type="ECO:0000256" key="3">
    <source>
        <dbReference type="ARBA" id="ARBA00022759"/>
    </source>
</evidence>
<feature type="active site" description="Proton acceptor" evidence="4">
    <location>
        <position position="237"/>
    </location>
</feature>
<gene>
    <name evidence="9" type="primary">NUC</name>
</gene>
<dbReference type="GO" id="GO:0005634">
    <property type="term" value="C:nucleus"/>
    <property type="evidence" value="ECO:0007669"/>
    <property type="project" value="TreeGrafter"/>
</dbReference>
<keyword evidence="3" id="KW-0255">Endonuclease</keyword>